<evidence type="ECO:0000256" key="4">
    <source>
        <dbReference type="ARBA" id="ARBA00022967"/>
    </source>
</evidence>
<dbReference type="InterPro" id="IPR027417">
    <property type="entry name" value="P-loop_NTPase"/>
</dbReference>
<dbReference type="PANTHER" id="PTHR42794">
    <property type="entry name" value="HEMIN IMPORT ATP-BINDING PROTEIN HMUV"/>
    <property type="match status" value="1"/>
</dbReference>
<feature type="domain" description="ABC transporter" evidence="5">
    <location>
        <begin position="3"/>
        <end position="233"/>
    </location>
</feature>
<keyword evidence="7" id="KW-1185">Reference proteome</keyword>
<keyword evidence="3 6" id="KW-0067">ATP-binding</keyword>
<keyword evidence="4" id="KW-1278">Translocase</keyword>
<dbReference type="Proteomes" id="UP000242637">
    <property type="component" value="Chromosome 1"/>
</dbReference>
<dbReference type="RefSeq" id="WP_028327541.1">
    <property type="nucleotide sequence ID" value="NZ_LT906453.1"/>
</dbReference>
<evidence type="ECO:0000256" key="1">
    <source>
        <dbReference type="ARBA" id="ARBA00022448"/>
    </source>
</evidence>
<organism evidence="6 7">
    <name type="scientific">Dermatophilus congolensis</name>
    <dbReference type="NCBI Taxonomy" id="1863"/>
    <lineage>
        <taxon>Bacteria</taxon>
        <taxon>Bacillati</taxon>
        <taxon>Actinomycetota</taxon>
        <taxon>Actinomycetes</taxon>
        <taxon>Micrococcales</taxon>
        <taxon>Dermatophilaceae</taxon>
        <taxon>Dermatophilus</taxon>
    </lineage>
</organism>
<dbReference type="Gene3D" id="3.40.50.300">
    <property type="entry name" value="P-loop containing nucleotide triphosphate hydrolases"/>
    <property type="match status" value="1"/>
</dbReference>
<dbReference type="GeneID" id="63458891"/>
<dbReference type="STRING" id="1121387.GCA_000429885_01714"/>
<evidence type="ECO:0000256" key="3">
    <source>
        <dbReference type="ARBA" id="ARBA00022840"/>
    </source>
</evidence>
<keyword evidence="1" id="KW-0813">Transport</keyword>
<dbReference type="AlphaFoldDB" id="A0A239VAA7"/>
<sequence length="254" mass="28098">MNITTHNLSWNTHGRDIVTHLNLTIPAAATTAIVSPNGCGKTTTLHLLAGIRRPTTGSIHFNDDDVTHMPPRHRARLCALLEQHPHTPLDLTTRDIVELGRTPHRGRWHHPTDTDAVTTAMHTAGITHLADRTWPTLSGGERQRVQLARALAQEPRILLLDEPTNHLDLRHQISLLHTVCALNLTVVAVLHDLDLAAAFCEHIIVMNHGRIIATGPTRTTLTTKLIADVFGVNTRIQHAERTHITWTGLTGKQP</sequence>
<evidence type="ECO:0000259" key="5">
    <source>
        <dbReference type="PROSITE" id="PS50893"/>
    </source>
</evidence>
<dbReference type="FunFam" id="3.40.50.300:FF:000134">
    <property type="entry name" value="Iron-enterobactin ABC transporter ATP-binding protein"/>
    <property type="match status" value="1"/>
</dbReference>
<reference evidence="6 7" key="1">
    <citation type="submission" date="2017-06" db="EMBL/GenBank/DDBJ databases">
        <authorList>
            <consortium name="Pathogen Informatics"/>
        </authorList>
    </citation>
    <scope>NUCLEOTIDE SEQUENCE [LARGE SCALE GENOMIC DNA]</scope>
    <source>
        <strain evidence="6 7">NCTC13039</strain>
    </source>
</reference>
<evidence type="ECO:0000313" key="6">
    <source>
        <dbReference type="EMBL" id="SNV19042.1"/>
    </source>
</evidence>
<dbReference type="PROSITE" id="PS50893">
    <property type="entry name" value="ABC_TRANSPORTER_2"/>
    <property type="match status" value="1"/>
</dbReference>
<proteinExistence type="predicted"/>
<dbReference type="InterPro" id="IPR003593">
    <property type="entry name" value="AAA+_ATPase"/>
</dbReference>
<evidence type="ECO:0000256" key="2">
    <source>
        <dbReference type="ARBA" id="ARBA00022741"/>
    </source>
</evidence>
<accession>A0A239VAA7</accession>
<evidence type="ECO:0000313" key="7">
    <source>
        <dbReference type="Proteomes" id="UP000242637"/>
    </source>
</evidence>
<dbReference type="PROSITE" id="PS00211">
    <property type="entry name" value="ABC_TRANSPORTER_1"/>
    <property type="match status" value="1"/>
</dbReference>
<dbReference type="EMBL" id="LT906453">
    <property type="protein sequence ID" value="SNV19042.1"/>
    <property type="molecule type" value="Genomic_DNA"/>
</dbReference>
<dbReference type="SMART" id="SM00382">
    <property type="entry name" value="AAA"/>
    <property type="match status" value="1"/>
</dbReference>
<dbReference type="CDD" id="cd03214">
    <property type="entry name" value="ABC_Iron-Siderophores_B12_Hemin"/>
    <property type="match status" value="1"/>
</dbReference>
<dbReference type="GO" id="GO:0005524">
    <property type="term" value="F:ATP binding"/>
    <property type="evidence" value="ECO:0007669"/>
    <property type="project" value="UniProtKB-KW"/>
</dbReference>
<keyword evidence="2" id="KW-0547">Nucleotide-binding</keyword>
<dbReference type="PANTHER" id="PTHR42794:SF1">
    <property type="entry name" value="HEMIN IMPORT ATP-BINDING PROTEIN HMUV"/>
    <property type="match status" value="1"/>
</dbReference>
<dbReference type="InterPro" id="IPR017871">
    <property type="entry name" value="ABC_transporter-like_CS"/>
</dbReference>
<dbReference type="InterPro" id="IPR003439">
    <property type="entry name" value="ABC_transporter-like_ATP-bd"/>
</dbReference>
<dbReference type="SUPFAM" id="SSF52540">
    <property type="entry name" value="P-loop containing nucleoside triphosphate hydrolases"/>
    <property type="match status" value="1"/>
</dbReference>
<gene>
    <name evidence="6" type="primary">yusV_2</name>
    <name evidence="6" type="ORF">SAMEA4475696_00617</name>
</gene>
<name>A0A239VAA7_9MICO</name>
<dbReference type="KEGG" id="dco:SAMEA4475696_0617"/>
<dbReference type="OrthoDB" id="5296765at2"/>
<dbReference type="GO" id="GO:0016887">
    <property type="term" value="F:ATP hydrolysis activity"/>
    <property type="evidence" value="ECO:0007669"/>
    <property type="project" value="InterPro"/>
</dbReference>
<protein>
    <submittedName>
        <fullName evidence="6">Probable siderophore transport system ATP-binding protein YusV</fullName>
    </submittedName>
</protein>
<dbReference type="Pfam" id="PF00005">
    <property type="entry name" value="ABC_tran"/>
    <property type="match status" value="1"/>
</dbReference>